<dbReference type="InterPro" id="IPR029052">
    <property type="entry name" value="Metallo-depent_PP-like"/>
</dbReference>
<dbReference type="Pfam" id="PF00149">
    <property type="entry name" value="Metallophos"/>
    <property type="match status" value="1"/>
</dbReference>
<organism evidence="2">
    <name type="scientific">marine sediment metagenome</name>
    <dbReference type="NCBI Taxonomy" id="412755"/>
    <lineage>
        <taxon>unclassified sequences</taxon>
        <taxon>metagenomes</taxon>
        <taxon>ecological metagenomes</taxon>
    </lineage>
</organism>
<dbReference type="InterPro" id="IPR004843">
    <property type="entry name" value="Calcineurin-like_PHP"/>
</dbReference>
<gene>
    <name evidence="2" type="ORF">LCGC14_1373040</name>
</gene>
<feature type="domain" description="Calcineurin-like phosphoesterase" evidence="1">
    <location>
        <begin position="4"/>
        <end position="80"/>
    </location>
</feature>
<evidence type="ECO:0000259" key="1">
    <source>
        <dbReference type="Pfam" id="PF00149"/>
    </source>
</evidence>
<dbReference type="EMBL" id="LAZR01008690">
    <property type="protein sequence ID" value="KKM77139.1"/>
    <property type="molecule type" value="Genomic_DNA"/>
</dbReference>
<name>A0A0F9K4T8_9ZZZZ</name>
<protein>
    <recommendedName>
        <fullName evidence="1">Calcineurin-like phosphoesterase domain-containing protein</fullName>
    </recommendedName>
</protein>
<accession>A0A0F9K4T8</accession>
<dbReference type="GO" id="GO:0016787">
    <property type="term" value="F:hydrolase activity"/>
    <property type="evidence" value="ECO:0007669"/>
    <property type="project" value="InterPro"/>
</dbReference>
<dbReference type="AlphaFoldDB" id="A0A0F9K4T8"/>
<feature type="non-terminal residue" evidence="2">
    <location>
        <position position="128"/>
    </location>
</feature>
<reference evidence="2" key="1">
    <citation type="journal article" date="2015" name="Nature">
        <title>Complex archaea that bridge the gap between prokaryotes and eukaryotes.</title>
        <authorList>
            <person name="Spang A."/>
            <person name="Saw J.H."/>
            <person name="Jorgensen S.L."/>
            <person name="Zaremba-Niedzwiedzka K."/>
            <person name="Martijn J."/>
            <person name="Lind A.E."/>
            <person name="van Eijk R."/>
            <person name="Schleper C."/>
            <person name="Guy L."/>
            <person name="Ettema T.J."/>
        </authorList>
    </citation>
    <scope>NUCLEOTIDE SEQUENCE</scope>
</reference>
<proteinExistence type="predicted"/>
<dbReference type="SUPFAM" id="SSF56300">
    <property type="entry name" value="Metallo-dependent phosphatases"/>
    <property type="match status" value="1"/>
</dbReference>
<sequence length="128" mass="14307">MSKNIVIISDLHSGSVYGLVPPDYYSTHYASMQSESWQAYCKLVKKWAKPDVLIVNGDLIEGRQKAQGGAELVTIDRNVQCDMAEISLEMWEAKKIFLVFGTAYHVSSDAEDFEYNIAKNLGAVIEGR</sequence>
<evidence type="ECO:0000313" key="2">
    <source>
        <dbReference type="EMBL" id="KKM77139.1"/>
    </source>
</evidence>
<comment type="caution">
    <text evidence="2">The sequence shown here is derived from an EMBL/GenBank/DDBJ whole genome shotgun (WGS) entry which is preliminary data.</text>
</comment>